<accession>A0A261XV18</accession>
<dbReference type="Proteomes" id="UP000242875">
    <property type="component" value="Unassembled WGS sequence"/>
</dbReference>
<gene>
    <name evidence="1" type="ORF">BZG36_04978</name>
</gene>
<dbReference type="AlphaFoldDB" id="A0A261XV18"/>
<sequence>MSGDDFMARFQKLPYVEALPDETLETRCSIKSFNHVTVLVKKWYKRDDAFTDELLLHVFDVPTFGSIDFCLQLEADLLDWALPLPGESEYSDAPLQLMSIQELIQNAVTTGELEALSQFWIRGIPIHFRFLPQRIDGLTHLGARAISTQGHANLSCGGEERSDRYRITF</sequence>
<reference evidence="1 2" key="1">
    <citation type="journal article" date="2017" name="Mycologia">
        <title>Bifiguratus adelaidae, gen. et sp. nov., a new member of Mucoromycotina in endophytic and soil-dwelling habitats.</title>
        <authorList>
            <person name="Torres-Cruz T.J."/>
            <person name="Billingsley Tobias T.L."/>
            <person name="Almatruk M."/>
            <person name="Hesse C."/>
            <person name="Kuske C.R."/>
            <person name="Desiro A."/>
            <person name="Benucci G.M."/>
            <person name="Bonito G."/>
            <person name="Stajich J.E."/>
            <person name="Dunlap C."/>
            <person name="Arnold A.E."/>
            <person name="Porras-Alfaro A."/>
        </authorList>
    </citation>
    <scope>NUCLEOTIDE SEQUENCE [LARGE SCALE GENOMIC DNA]</scope>
    <source>
        <strain evidence="1 2">AZ0501</strain>
    </source>
</reference>
<organism evidence="1 2">
    <name type="scientific">Bifiguratus adelaidae</name>
    <dbReference type="NCBI Taxonomy" id="1938954"/>
    <lineage>
        <taxon>Eukaryota</taxon>
        <taxon>Fungi</taxon>
        <taxon>Fungi incertae sedis</taxon>
        <taxon>Mucoromycota</taxon>
        <taxon>Mucoromycotina</taxon>
        <taxon>Endogonomycetes</taxon>
        <taxon>Endogonales</taxon>
        <taxon>Endogonales incertae sedis</taxon>
        <taxon>Bifiguratus</taxon>
    </lineage>
</organism>
<protein>
    <submittedName>
        <fullName evidence="1">Uncharacterized protein</fullName>
    </submittedName>
</protein>
<evidence type="ECO:0000313" key="2">
    <source>
        <dbReference type="Proteomes" id="UP000242875"/>
    </source>
</evidence>
<dbReference type="OrthoDB" id="2369992at2759"/>
<evidence type="ECO:0000313" key="1">
    <source>
        <dbReference type="EMBL" id="OZJ02225.1"/>
    </source>
</evidence>
<dbReference type="EMBL" id="MVBO01000175">
    <property type="protein sequence ID" value="OZJ02225.1"/>
    <property type="molecule type" value="Genomic_DNA"/>
</dbReference>
<comment type="caution">
    <text evidence="1">The sequence shown here is derived from an EMBL/GenBank/DDBJ whole genome shotgun (WGS) entry which is preliminary data.</text>
</comment>
<name>A0A261XV18_9FUNG</name>
<proteinExistence type="predicted"/>
<keyword evidence="2" id="KW-1185">Reference proteome</keyword>